<dbReference type="PANTHER" id="PTHR46254">
    <property type="entry name" value="PROTEIN GVQW1-RELATED"/>
    <property type="match status" value="1"/>
</dbReference>
<dbReference type="GeneTree" id="ENSGT00940000161627"/>
<protein>
    <submittedName>
        <fullName evidence="1">Uncharacterized protein</fullName>
    </submittedName>
</protein>
<organism evidence="1 2">
    <name type="scientific">Callithrix jacchus</name>
    <name type="common">White-tufted-ear marmoset</name>
    <name type="synonym">Simia Jacchus</name>
    <dbReference type="NCBI Taxonomy" id="9483"/>
    <lineage>
        <taxon>Eukaryota</taxon>
        <taxon>Metazoa</taxon>
        <taxon>Chordata</taxon>
        <taxon>Craniata</taxon>
        <taxon>Vertebrata</taxon>
        <taxon>Euteleostomi</taxon>
        <taxon>Mammalia</taxon>
        <taxon>Eutheria</taxon>
        <taxon>Euarchontoglires</taxon>
        <taxon>Primates</taxon>
        <taxon>Haplorrhini</taxon>
        <taxon>Platyrrhini</taxon>
        <taxon>Cebidae</taxon>
        <taxon>Callitrichinae</taxon>
        <taxon>Callithrix</taxon>
        <taxon>Callithrix</taxon>
    </lineage>
</organism>
<name>A0A8I3WUU3_CALJA</name>
<keyword evidence="2" id="KW-1185">Reference proteome</keyword>
<proteinExistence type="predicted"/>
<evidence type="ECO:0000313" key="1">
    <source>
        <dbReference type="Ensembl" id="ENSCJAP00000089853.1"/>
    </source>
</evidence>
<sequence length="111" mass="12406">ENLLQINNQQALEAAFFVVETESHSATQTGVQWYDLGSLHPLPPAFKQFSCLSLPRNWDYRHAPPHLANFCIFGRDIGLPYCQAGLKFLDTSNPLALAFQNVGIPGMNHHT</sequence>
<reference evidence="1" key="2">
    <citation type="submission" date="2025-08" db="UniProtKB">
        <authorList>
            <consortium name="Ensembl"/>
        </authorList>
    </citation>
    <scope>IDENTIFICATION</scope>
</reference>
<dbReference type="AlphaFoldDB" id="A0A8I3WUU3"/>
<dbReference type="Proteomes" id="UP000008225">
    <property type="component" value="Chromosome 1"/>
</dbReference>
<reference evidence="1" key="3">
    <citation type="submission" date="2025-09" db="UniProtKB">
        <authorList>
            <consortium name="Ensembl"/>
        </authorList>
    </citation>
    <scope>IDENTIFICATION</scope>
</reference>
<evidence type="ECO:0000313" key="2">
    <source>
        <dbReference type="Proteomes" id="UP000008225"/>
    </source>
</evidence>
<reference evidence="1 2" key="1">
    <citation type="submission" date="2009-03" db="EMBL/GenBank/DDBJ databases">
        <authorList>
            <person name="Warren W."/>
            <person name="Ye L."/>
            <person name="Minx P."/>
            <person name="Worley K."/>
            <person name="Gibbs R."/>
            <person name="Wilson R.K."/>
        </authorList>
    </citation>
    <scope>NUCLEOTIDE SEQUENCE [LARGE SCALE GENOMIC DNA]</scope>
</reference>
<dbReference type="PRINTS" id="PR02045">
    <property type="entry name" value="F138DOMAIN"/>
</dbReference>
<dbReference type="Ensembl" id="ENSCJAT00000126277.1">
    <property type="protein sequence ID" value="ENSCJAP00000089853.1"/>
    <property type="gene ID" value="ENSCJAG00000087206.1"/>
</dbReference>
<accession>A0A8I3WUU3</accession>